<accession>A0A3R7GXP6</accession>
<evidence type="ECO:0000313" key="1">
    <source>
        <dbReference type="EMBL" id="KAG5450694.1"/>
    </source>
</evidence>
<dbReference type="EMBL" id="NIRI02000042">
    <property type="protein sequence ID" value="KAG5450694.1"/>
    <property type="molecule type" value="Genomic_DNA"/>
</dbReference>
<protein>
    <submittedName>
        <fullName evidence="1">Uncharacterized protein</fullName>
    </submittedName>
</protein>
<dbReference type="OrthoDB" id="6272845at2759"/>
<keyword evidence="2" id="KW-1185">Reference proteome</keyword>
<reference evidence="1 2" key="2">
    <citation type="journal article" date="2021" name="Genomics">
        <title>High-quality reference genome for Clonorchis sinensis.</title>
        <authorList>
            <person name="Young N.D."/>
            <person name="Stroehlein A.J."/>
            <person name="Kinkar L."/>
            <person name="Wang T."/>
            <person name="Sohn W.M."/>
            <person name="Chang B.C.H."/>
            <person name="Kaur P."/>
            <person name="Weisz D."/>
            <person name="Dudchenko O."/>
            <person name="Aiden E.L."/>
            <person name="Korhonen P.K."/>
            <person name="Gasser R.B."/>
        </authorList>
    </citation>
    <scope>NUCLEOTIDE SEQUENCE [LARGE SCALE GENOMIC DNA]</scope>
    <source>
        <strain evidence="1">Cs-k2</strain>
    </source>
</reference>
<dbReference type="AlphaFoldDB" id="A0A3R7GXP6"/>
<dbReference type="InParanoid" id="A0A3R7GXP6"/>
<comment type="caution">
    <text evidence="1">The sequence shown here is derived from an EMBL/GenBank/DDBJ whole genome shotgun (WGS) entry which is preliminary data.</text>
</comment>
<dbReference type="Proteomes" id="UP000286415">
    <property type="component" value="Unassembled WGS sequence"/>
</dbReference>
<proteinExistence type="predicted"/>
<evidence type="ECO:0000313" key="2">
    <source>
        <dbReference type="Proteomes" id="UP000286415"/>
    </source>
</evidence>
<reference evidence="1 2" key="1">
    <citation type="journal article" date="2018" name="Biotechnol. Adv.">
        <title>Improved genomic resources and new bioinformatic workflow for the carcinogenic parasite Clonorchis sinensis: Biotechnological implications.</title>
        <authorList>
            <person name="Wang D."/>
            <person name="Korhonen P.K."/>
            <person name="Gasser R.B."/>
            <person name="Young N.D."/>
        </authorList>
    </citation>
    <scope>NUCLEOTIDE SEQUENCE [LARGE SCALE GENOMIC DNA]</scope>
    <source>
        <strain evidence="1">Cs-k2</strain>
    </source>
</reference>
<sequence length="311" mass="34959">MVKPVVGCRIVFSNLVKLRILIRTVLDPAQIKDAERIGALYSLLHSALCTQEKMKISHMKTTECNNMQQLTTTMAGNGRQVNVVYQTVLNYDHRKLVKFLVYHVSITPTVEIAFPEKWKVGLQGVIDSLGLALCNGANFQVPLFHDQKDVKLQLSFDQSLVRAVRAVSVGYRQVLNDPAPFWGLAVMPPEGSARAEILSGCPSLDRESREAKVAFEPRIFRSLEHVLPVLVPGEFHCFPYSHVYGYSNGMFSRIKAFVPKTSIQTPRSSEYSDLALVELLKSTRSELSFSLYTHKNEPAYGKLLGLRIFKD</sequence>
<name>A0A3R7GXP6_CLOSI</name>
<organism evidence="1 2">
    <name type="scientific">Clonorchis sinensis</name>
    <name type="common">Chinese liver fluke</name>
    <dbReference type="NCBI Taxonomy" id="79923"/>
    <lineage>
        <taxon>Eukaryota</taxon>
        <taxon>Metazoa</taxon>
        <taxon>Spiralia</taxon>
        <taxon>Lophotrochozoa</taxon>
        <taxon>Platyhelminthes</taxon>
        <taxon>Trematoda</taxon>
        <taxon>Digenea</taxon>
        <taxon>Opisthorchiida</taxon>
        <taxon>Opisthorchiata</taxon>
        <taxon>Opisthorchiidae</taxon>
        <taxon>Clonorchis</taxon>
    </lineage>
</organism>
<gene>
    <name evidence="1" type="ORF">CSKR_102933</name>
</gene>